<accession>A0A367YLP6</accession>
<evidence type="ECO:0000256" key="1">
    <source>
        <dbReference type="SAM" id="SignalP"/>
    </source>
</evidence>
<gene>
    <name evidence="2" type="primary">PGA11</name>
    <name evidence="2" type="ORF">Cantr_01709</name>
</gene>
<comment type="caution">
    <text evidence="2">The sequence shown here is derived from an EMBL/GenBank/DDBJ whole genome shotgun (WGS) entry which is preliminary data.</text>
</comment>
<dbReference type="AlphaFoldDB" id="A0A367YLP6"/>
<keyword evidence="1" id="KW-0732">Signal</keyword>
<dbReference type="OrthoDB" id="4023545at2759"/>
<reference evidence="2 3" key="1">
    <citation type="submission" date="2018-06" db="EMBL/GenBank/DDBJ databases">
        <title>Whole genome sequencing of Candida tropicalis (genome annotated by CSBL at Korea University).</title>
        <authorList>
            <person name="Ahn J."/>
        </authorList>
    </citation>
    <scope>NUCLEOTIDE SEQUENCE [LARGE SCALE GENOMIC DNA]</scope>
    <source>
        <strain evidence="2 3">ATCC 20962</strain>
    </source>
</reference>
<evidence type="ECO:0000313" key="2">
    <source>
        <dbReference type="EMBL" id="RCK65941.1"/>
    </source>
</evidence>
<organism evidence="2 3">
    <name type="scientific">Candida viswanathii</name>
    <dbReference type="NCBI Taxonomy" id="5486"/>
    <lineage>
        <taxon>Eukaryota</taxon>
        <taxon>Fungi</taxon>
        <taxon>Dikarya</taxon>
        <taxon>Ascomycota</taxon>
        <taxon>Saccharomycotina</taxon>
        <taxon>Pichiomycetes</taxon>
        <taxon>Debaryomycetaceae</taxon>
        <taxon>Candida/Lodderomyces clade</taxon>
        <taxon>Candida</taxon>
    </lineage>
</organism>
<feature type="signal peptide" evidence="1">
    <location>
        <begin position="1"/>
        <end position="18"/>
    </location>
</feature>
<dbReference type="EMBL" id="QLNQ01000018">
    <property type="protein sequence ID" value="RCK65941.1"/>
    <property type="molecule type" value="Genomic_DNA"/>
</dbReference>
<sequence length="97" mass="9635">MKFQLVTAIAFAASMAVAAPLEQAPLLAATKTKRAGGTGADLQHENQATAGLFGNGNTYGNQGIGGFIDATIDSITKAISSPVRGILAGGGIFGGNN</sequence>
<name>A0A367YLP6_9ASCO</name>
<evidence type="ECO:0000313" key="3">
    <source>
        <dbReference type="Proteomes" id="UP000253472"/>
    </source>
</evidence>
<keyword evidence="3" id="KW-1185">Reference proteome</keyword>
<protein>
    <submittedName>
        <fullName evidence="2">Putative GPI-anchored protein 11</fullName>
    </submittedName>
</protein>
<proteinExistence type="predicted"/>
<dbReference type="STRING" id="5486.A0A367YLP6"/>
<feature type="chain" id="PRO_5016802291" evidence="1">
    <location>
        <begin position="19"/>
        <end position="97"/>
    </location>
</feature>
<dbReference type="Proteomes" id="UP000253472">
    <property type="component" value="Unassembled WGS sequence"/>
</dbReference>